<dbReference type="OrthoDB" id="2706316at2"/>
<evidence type="ECO:0000313" key="1">
    <source>
        <dbReference type="EMBL" id="THF78919.1"/>
    </source>
</evidence>
<protein>
    <submittedName>
        <fullName evidence="1">Uncharacterized protein</fullName>
    </submittedName>
</protein>
<proteinExistence type="predicted"/>
<dbReference type="EMBL" id="SSNT01000010">
    <property type="protein sequence ID" value="THF78919.1"/>
    <property type="molecule type" value="Genomic_DNA"/>
</dbReference>
<dbReference type="Proteomes" id="UP000310334">
    <property type="component" value="Unassembled WGS sequence"/>
</dbReference>
<accession>A0A4S4BUY5</accession>
<comment type="caution">
    <text evidence="1">The sequence shown here is derived from an EMBL/GenBank/DDBJ whole genome shotgun (WGS) entry which is preliminary data.</text>
</comment>
<organism evidence="1 2">
    <name type="scientific">Metabacillus sediminilitoris</name>
    <dbReference type="NCBI Taxonomy" id="2567941"/>
    <lineage>
        <taxon>Bacteria</taxon>
        <taxon>Bacillati</taxon>
        <taxon>Bacillota</taxon>
        <taxon>Bacilli</taxon>
        <taxon>Bacillales</taxon>
        <taxon>Bacillaceae</taxon>
        <taxon>Metabacillus</taxon>
    </lineage>
</organism>
<dbReference type="AlphaFoldDB" id="A0A4S4BUY5"/>
<gene>
    <name evidence="1" type="ORF">E6W99_14440</name>
</gene>
<evidence type="ECO:0000313" key="2">
    <source>
        <dbReference type="Proteomes" id="UP000310334"/>
    </source>
</evidence>
<name>A0A4S4BUY5_9BACI</name>
<reference evidence="1 2" key="1">
    <citation type="submission" date="2019-04" db="EMBL/GenBank/DDBJ databases">
        <title>Bacillus sediminilitoris sp. nov., isolated from a tidal flat sediment on the East China Sea.</title>
        <authorList>
            <person name="Wei Y."/>
            <person name="Mao H."/>
            <person name="Fang J."/>
        </authorList>
    </citation>
    <scope>NUCLEOTIDE SEQUENCE [LARGE SCALE GENOMIC DNA]</scope>
    <source>
        <strain evidence="1 2">DSL-17</strain>
    </source>
</reference>
<dbReference type="RefSeq" id="WP_136355063.1">
    <property type="nucleotide sequence ID" value="NZ_CP046266.1"/>
</dbReference>
<keyword evidence="2" id="KW-1185">Reference proteome</keyword>
<sequence length="79" mass="9129">MGYILPIQHVTYTQYANRTLPVKNQISKVLPSAAVQLQLSNQETREPRQRFADILESKMRKIKSSPSFIEKGKHVNEFV</sequence>